<dbReference type="PATRIC" id="fig|626937.4.peg.1341"/>
<sequence>MLEAAQKRIRICIDRWDRSRLEGRAYHPILRQEAHFSDVNQLCTNLEKVFDAVKYPAAATQCRVFGKKSEDAGKNGVKQAMTQEKTANTTCAAGKKATFIVQVMYRQNATWQGQVVWSEKNETRQFRSALELIKLIDSAAEESGL</sequence>
<organism evidence="1 2">
    <name type="scientific">Christensenella minuta</name>
    <dbReference type="NCBI Taxonomy" id="626937"/>
    <lineage>
        <taxon>Bacteria</taxon>
        <taxon>Bacillati</taxon>
        <taxon>Bacillota</taxon>
        <taxon>Clostridia</taxon>
        <taxon>Christensenellales</taxon>
        <taxon>Christensenellaceae</taxon>
        <taxon>Christensenella</taxon>
    </lineage>
</organism>
<name>A0A136Q5A5_9FIRM</name>
<protein>
    <submittedName>
        <fullName evidence="1">Uncharacterized protein</fullName>
    </submittedName>
</protein>
<proteinExistence type="predicted"/>
<accession>A0A136Q5A5</accession>
<keyword evidence="2" id="KW-1185">Reference proteome</keyword>
<evidence type="ECO:0000313" key="1">
    <source>
        <dbReference type="EMBL" id="KXK65865.1"/>
    </source>
</evidence>
<dbReference type="STRING" id="626937.HMPREF3293_01358"/>
<dbReference type="AlphaFoldDB" id="A0A136Q5A5"/>
<gene>
    <name evidence="1" type="ORF">HMPREF3293_01358</name>
</gene>
<comment type="caution">
    <text evidence="1">The sequence shown here is derived from an EMBL/GenBank/DDBJ whole genome shotgun (WGS) entry which is preliminary data.</text>
</comment>
<dbReference type="RefSeq" id="WP_242862013.1">
    <property type="nucleotide sequence ID" value="NZ_CABMOF010000004.1"/>
</dbReference>
<reference evidence="1 2" key="1">
    <citation type="submission" date="2016-02" db="EMBL/GenBank/DDBJ databases">
        <authorList>
            <person name="Wen L."/>
            <person name="He K."/>
            <person name="Yang H."/>
        </authorList>
    </citation>
    <scope>NUCLEOTIDE SEQUENCE [LARGE SCALE GENOMIC DNA]</scope>
    <source>
        <strain evidence="1 2">DSM 22607</strain>
    </source>
</reference>
<dbReference type="EMBL" id="LSZW01000055">
    <property type="protein sequence ID" value="KXK65865.1"/>
    <property type="molecule type" value="Genomic_DNA"/>
</dbReference>
<evidence type="ECO:0000313" key="2">
    <source>
        <dbReference type="Proteomes" id="UP000070366"/>
    </source>
</evidence>
<dbReference type="Proteomes" id="UP000070366">
    <property type="component" value="Unassembled WGS sequence"/>
</dbReference>